<feature type="compositionally biased region" description="Basic and acidic residues" evidence="1">
    <location>
        <begin position="13"/>
        <end position="25"/>
    </location>
</feature>
<evidence type="ECO:0000256" key="1">
    <source>
        <dbReference type="SAM" id="MobiDB-lite"/>
    </source>
</evidence>
<organism evidence="2 3">
    <name type="scientific">Oryza rufipogon</name>
    <name type="common">Brownbeard rice</name>
    <name type="synonym">Asian wild rice</name>
    <dbReference type="NCBI Taxonomy" id="4529"/>
    <lineage>
        <taxon>Eukaryota</taxon>
        <taxon>Viridiplantae</taxon>
        <taxon>Streptophyta</taxon>
        <taxon>Embryophyta</taxon>
        <taxon>Tracheophyta</taxon>
        <taxon>Spermatophyta</taxon>
        <taxon>Magnoliopsida</taxon>
        <taxon>Liliopsida</taxon>
        <taxon>Poales</taxon>
        <taxon>Poaceae</taxon>
        <taxon>BOP clade</taxon>
        <taxon>Oryzoideae</taxon>
        <taxon>Oryzeae</taxon>
        <taxon>Oryzinae</taxon>
        <taxon>Oryza</taxon>
    </lineage>
</organism>
<dbReference type="AlphaFoldDB" id="A0A0E0PQS0"/>
<protein>
    <recommendedName>
        <fullName evidence="4">Protein kinase domain-containing protein</fullName>
    </recommendedName>
</protein>
<feature type="region of interest" description="Disordered" evidence="1">
    <location>
        <begin position="1"/>
        <end position="54"/>
    </location>
</feature>
<evidence type="ECO:0000313" key="3">
    <source>
        <dbReference type="Proteomes" id="UP000008022"/>
    </source>
</evidence>
<keyword evidence="3" id="KW-1185">Reference proteome</keyword>
<evidence type="ECO:0008006" key="4">
    <source>
        <dbReference type="Google" id="ProtNLM"/>
    </source>
</evidence>
<proteinExistence type="predicted"/>
<dbReference type="Proteomes" id="UP000008022">
    <property type="component" value="Unassembled WGS sequence"/>
</dbReference>
<reference evidence="3" key="1">
    <citation type="submission" date="2013-06" db="EMBL/GenBank/DDBJ databases">
        <authorList>
            <person name="Zhao Q."/>
        </authorList>
    </citation>
    <scope>NUCLEOTIDE SEQUENCE</scope>
    <source>
        <strain evidence="3">cv. W1943</strain>
    </source>
</reference>
<dbReference type="HOGENOM" id="CLU_1910100_0_0_1"/>
<dbReference type="STRING" id="4529.A0A0E0PQS0"/>
<evidence type="ECO:0000313" key="2">
    <source>
        <dbReference type="EnsemblPlants" id="ORUFI05G26380.1"/>
    </source>
</evidence>
<reference evidence="2" key="2">
    <citation type="submission" date="2015-06" db="UniProtKB">
        <authorList>
            <consortium name="EnsemblPlants"/>
        </authorList>
    </citation>
    <scope>IDENTIFICATION</scope>
</reference>
<accession>A0A0E0PQS0</accession>
<dbReference type="Gramene" id="ORUFI05G26380.1">
    <property type="protein sequence ID" value="ORUFI05G26380.1"/>
    <property type="gene ID" value="ORUFI05G26380"/>
</dbReference>
<dbReference type="EnsemblPlants" id="ORUFI05G26380.1">
    <property type="protein sequence ID" value="ORUFI05G26380.1"/>
    <property type="gene ID" value="ORUFI05G26380"/>
</dbReference>
<feature type="compositionally biased region" description="Basic and acidic residues" evidence="1">
    <location>
        <begin position="102"/>
        <end position="113"/>
    </location>
</feature>
<dbReference type="Gene3D" id="3.30.200.20">
    <property type="entry name" value="Phosphorylase Kinase, domain 1"/>
    <property type="match status" value="1"/>
</dbReference>
<sequence>MVSMVEQQDEPEWQEKEEQELHHESVLGPSEVAVQGQADADNDGGDDDDIIIPAGMPTRFSFQEITTMTSNFATKVRTGGFGTVYKGELPMARRGAHRREKARGYRAEGKKTGENGKTEGWIETYDSGMILIL</sequence>
<feature type="region of interest" description="Disordered" evidence="1">
    <location>
        <begin position="92"/>
        <end position="113"/>
    </location>
</feature>
<name>A0A0E0PQS0_ORYRU</name>
<feature type="compositionally biased region" description="Acidic residues" evidence="1">
    <location>
        <begin position="40"/>
        <end position="50"/>
    </location>
</feature>